<name>A0A2U3QEF1_9BACT</name>
<keyword evidence="3" id="KW-1185">Reference proteome</keyword>
<keyword evidence="1" id="KW-0812">Transmembrane</keyword>
<protein>
    <submittedName>
        <fullName evidence="2">Uncharacterized protein</fullName>
    </submittedName>
</protein>
<dbReference type="AlphaFoldDB" id="A0A2U3QEF1"/>
<evidence type="ECO:0000256" key="1">
    <source>
        <dbReference type="SAM" id="Phobius"/>
    </source>
</evidence>
<keyword evidence="1" id="KW-0472">Membrane</keyword>
<evidence type="ECO:0000313" key="2">
    <source>
        <dbReference type="EMBL" id="SPP99793.1"/>
    </source>
</evidence>
<sequence>MQDSGMLVYPLIIIVGSLFLGKRAIPVLTFASVGSLGVLA</sequence>
<organism evidence="2 3">
    <name type="scientific">Candidatus Sulfobium mesophilum</name>
    <dbReference type="NCBI Taxonomy" id="2016548"/>
    <lineage>
        <taxon>Bacteria</taxon>
        <taxon>Pseudomonadati</taxon>
        <taxon>Nitrospirota</taxon>
        <taxon>Nitrospiria</taxon>
        <taxon>Nitrospirales</taxon>
        <taxon>Nitrospiraceae</taxon>
        <taxon>Candidatus Sulfobium</taxon>
    </lineage>
</organism>
<dbReference type="Proteomes" id="UP000245125">
    <property type="component" value="Unassembled WGS sequence"/>
</dbReference>
<keyword evidence="1" id="KW-1133">Transmembrane helix</keyword>
<gene>
    <name evidence="2" type="ORF">NBG4_1190005</name>
</gene>
<reference evidence="3" key="1">
    <citation type="submission" date="2018-03" db="EMBL/GenBank/DDBJ databases">
        <authorList>
            <person name="Zecchin S."/>
        </authorList>
    </citation>
    <scope>NUCLEOTIDE SEQUENCE [LARGE SCALE GENOMIC DNA]</scope>
</reference>
<feature type="transmembrane region" description="Helical" evidence="1">
    <location>
        <begin position="6"/>
        <end position="25"/>
    </location>
</feature>
<proteinExistence type="predicted"/>
<dbReference type="EMBL" id="OUUY01000023">
    <property type="protein sequence ID" value="SPP99793.1"/>
    <property type="molecule type" value="Genomic_DNA"/>
</dbReference>
<evidence type="ECO:0000313" key="3">
    <source>
        <dbReference type="Proteomes" id="UP000245125"/>
    </source>
</evidence>
<accession>A0A2U3QEF1</accession>